<feature type="transmembrane region" description="Helical" evidence="1">
    <location>
        <begin position="12"/>
        <end position="33"/>
    </location>
</feature>
<accession>A0A255GGP4</accession>
<comment type="caution">
    <text evidence="3">The sequence shown here is derived from an EMBL/GenBank/DDBJ whole genome shotgun (WGS) entry which is preliminary data.</text>
</comment>
<evidence type="ECO:0000313" key="3">
    <source>
        <dbReference type="EMBL" id="OYO14761.1"/>
    </source>
</evidence>
<dbReference type="Pfam" id="PF01478">
    <property type="entry name" value="Peptidase_A24"/>
    <property type="match status" value="1"/>
</dbReference>
<protein>
    <recommendedName>
        <fullName evidence="2">Prepilin type IV endopeptidase peptidase domain-containing protein</fullName>
    </recommendedName>
</protein>
<feature type="transmembrane region" description="Helical" evidence="1">
    <location>
        <begin position="142"/>
        <end position="159"/>
    </location>
</feature>
<keyword evidence="1" id="KW-0472">Membrane</keyword>
<keyword evidence="4" id="KW-1185">Reference proteome</keyword>
<dbReference type="InterPro" id="IPR000045">
    <property type="entry name" value="Prepilin_IV_endopep_pep"/>
</dbReference>
<evidence type="ECO:0000313" key="4">
    <source>
        <dbReference type="Proteomes" id="UP000215896"/>
    </source>
</evidence>
<feature type="domain" description="Prepilin type IV endopeptidase peptidase" evidence="2">
    <location>
        <begin position="94"/>
        <end position="201"/>
    </location>
</feature>
<dbReference type="GO" id="GO:0016020">
    <property type="term" value="C:membrane"/>
    <property type="evidence" value="ECO:0007669"/>
    <property type="project" value="InterPro"/>
</dbReference>
<keyword evidence="1" id="KW-0812">Transmembrane</keyword>
<sequence length="232" mass="23838">MSAVIGRQLGDAPLLAALGGCVLVLLAIGTALTGRVLLARLGEPDDGAEQGKLPYAALATPRFAVAVGGCSAAALLVLTSRAPPAFWPLWLPLATLGVLLGCIDAATTWLPLRLTRPLWVLTAVGAAGTVLAAGWRVGVRALLGALLCFAFWWLIWRFVGGLGFGDVRLAPVLGATAAAGGWGVLVWAMLLGTFAGAAFGLYRTLRGRRGAFAYGPALLIGQFAALIWPGLG</sequence>
<organism evidence="3 4">
    <name type="scientific">Enemella evansiae</name>
    <dbReference type="NCBI Taxonomy" id="2016499"/>
    <lineage>
        <taxon>Bacteria</taxon>
        <taxon>Bacillati</taxon>
        <taxon>Actinomycetota</taxon>
        <taxon>Actinomycetes</taxon>
        <taxon>Propionibacteriales</taxon>
        <taxon>Propionibacteriaceae</taxon>
        <taxon>Enemella</taxon>
    </lineage>
</organism>
<feature type="transmembrane region" description="Helical" evidence="1">
    <location>
        <begin position="211"/>
        <end position="231"/>
    </location>
</feature>
<name>A0A255GGP4_9ACTN</name>
<evidence type="ECO:0000256" key="1">
    <source>
        <dbReference type="SAM" id="Phobius"/>
    </source>
</evidence>
<dbReference type="Proteomes" id="UP000215896">
    <property type="component" value="Unassembled WGS sequence"/>
</dbReference>
<proteinExistence type="predicted"/>
<feature type="transmembrane region" description="Helical" evidence="1">
    <location>
        <begin position="118"/>
        <end position="135"/>
    </location>
</feature>
<dbReference type="GO" id="GO:0004190">
    <property type="term" value="F:aspartic-type endopeptidase activity"/>
    <property type="evidence" value="ECO:0007669"/>
    <property type="project" value="InterPro"/>
</dbReference>
<gene>
    <name evidence="3" type="ORF">CGZ94_09400</name>
</gene>
<keyword evidence="1" id="KW-1133">Transmembrane helix</keyword>
<dbReference type="OrthoDB" id="3734500at2"/>
<feature type="transmembrane region" description="Helical" evidence="1">
    <location>
        <begin position="90"/>
        <end position="112"/>
    </location>
</feature>
<dbReference type="AlphaFoldDB" id="A0A255GGP4"/>
<reference evidence="3 4" key="1">
    <citation type="submission" date="2017-07" db="EMBL/GenBank/DDBJ databases">
        <title>Draft whole genome sequences of clinical Proprionibacteriaceae strains.</title>
        <authorList>
            <person name="Bernier A.-M."/>
            <person name="Bernard K."/>
            <person name="Domingo M.-C."/>
        </authorList>
    </citation>
    <scope>NUCLEOTIDE SEQUENCE [LARGE SCALE GENOMIC DNA]</scope>
    <source>
        <strain evidence="3 4">NML 030167</strain>
    </source>
</reference>
<feature type="transmembrane region" description="Helical" evidence="1">
    <location>
        <begin position="53"/>
        <end position="78"/>
    </location>
</feature>
<evidence type="ECO:0000259" key="2">
    <source>
        <dbReference type="Pfam" id="PF01478"/>
    </source>
</evidence>
<dbReference type="EMBL" id="NMVO01000012">
    <property type="protein sequence ID" value="OYO14761.1"/>
    <property type="molecule type" value="Genomic_DNA"/>
</dbReference>
<feature type="transmembrane region" description="Helical" evidence="1">
    <location>
        <begin position="179"/>
        <end position="199"/>
    </location>
</feature>